<evidence type="ECO:0008006" key="10">
    <source>
        <dbReference type="Google" id="ProtNLM"/>
    </source>
</evidence>
<evidence type="ECO:0000256" key="3">
    <source>
        <dbReference type="ARBA" id="ARBA00022722"/>
    </source>
</evidence>
<evidence type="ECO:0000256" key="6">
    <source>
        <dbReference type="ARBA" id="ARBA00022884"/>
    </source>
</evidence>
<accession>A0A2M7CI89</accession>
<dbReference type="Pfam" id="PF07927">
    <property type="entry name" value="HicA_toxin"/>
    <property type="match status" value="1"/>
</dbReference>
<gene>
    <name evidence="8" type="ORF">COS38_02025</name>
</gene>
<keyword evidence="3" id="KW-0540">Nuclease</keyword>
<dbReference type="AlphaFoldDB" id="A0A2M7CI89"/>
<comment type="caution">
    <text evidence="8">The sequence shown here is derived from an EMBL/GenBank/DDBJ whole genome shotgun (WGS) entry which is preliminary data.</text>
</comment>
<keyword evidence="4" id="KW-0255">Endonuclease</keyword>
<evidence type="ECO:0000256" key="2">
    <source>
        <dbReference type="ARBA" id="ARBA00022649"/>
    </source>
</evidence>
<dbReference type="GO" id="GO:0004519">
    <property type="term" value="F:endonuclease activity"/>
    <property type="evidence" value="ECO:0007669"/>
    <property type="project" value="UniProtKB-KW"/>
</dbReference>
<keyword evidence="2" id="KW-1277">Toxin-antitoxin system</keyword>
<reference evidence="9" key="1">
    <citation type="submission" date="2017-09" db="EMBL/GenBank/DDBJ databases">
        <title>Depth-based differentiation of microbial function through sediment-hosted aquifers and enrichment of novel symbionts in the deep terrestrial subsurface.</title>
        <authorList>
            <person name="Probst A.J."/>
            <person name="Ladd B."/>
            <person name="Jarett J.K."/>
            <person name="Geller-Mcgrath D.E."/>
            <person name="Sieber C.M.K."/>
            <person name="Emerson J.B."/>
            <person name="Anantharaman K."/>
            <person name="Thomas B.C."/>
            <person name="Malmstrom R."/>
            <person name="Stieglmeier M."/>
            <person name="Klingl A."/>
            <person name="Woyke T."/>
            <person name="Ryan C.M."/>
            <person name="Banfield J.F."/>
        </authorList>
    </citation>
    <scope>NUCLEOTIDE SEQUENCE [LARGE SCALE GENOMIC DNA]</scope>
</reference>
<dbReference type="Proteomes" id="UP000229966">
    <property type="component" value="Unassembled WGS sequence"/>
</dbReference>
<dbReference type="InterPro" id="IPR038570">
    <property type="entry name" value="HicA_sf"/>
</dbReference>
<evidence type="ECO:0000313" key="8">
    <source>
        <dbReference type="EMBL" id="PIV25362.1"/>
    </source>
</evidence>
<sequence>MPFLPIVTARQLVKLIKAVGFIEVRQKGSHLTLYRENDNSSITIPLHSKTVGVGLTHTIIKQAGLTPKEAKELLRK</sequence>
<keyword evidence="5" id="KW-0378">Hydrolase</keyword>
<dbReference type="InterPro" id="IPR012933">
    <property type="entry name" value="HicA_mRNA_interferase"/>
</dbReference>
<dbReference type="GO" id="GO:0003729">
    <property type="term" value="F:mRNA binding"/>
    <property type="evidence" value="ECO:0007669"/>
    <property type="project" value="InterPro"/>
</dbReference>
<evidence type="ECO:0000256" key="1">
    <source>
        <dbReference type="ARBA" id="ARBA00006620"/>
    </source>
</evidence>
<protein>
    <recommendedName>
        <fullName evidence="10">Type II toxin-antitoxin system HicA family toxin</fullName>
    </recommendedName>
</protein>
<dbReference type="Gene3D" id="3.30.920.30">
    <property type="entry name" value="Hypothetical protein"/>
    <property type="match status" value="1"/>
</dbReference>
<evidence type="ECO:0000313" key="9">
    <source>
        <dbReference type="Proteomes" id="UP000229966"/>
    </source>
</evidence>
<dbReference type="EMBL" id="PEUM01000057">
    <property type="protein sequence ID" value="PIV25362.1"/>
    <property type="molecule type" value="Genomic_DNA"/>
</dbReference>
<proteinExistence type="inferred from homology"/>
<name>A0A2M7CI89_9BACT</name>
<organism evidence="8 9">
    <name type="scientific">Candidatus Berkelbacteria bacterium CG03_land_8_20_14_0_80_40_36</name>
    <dbReference type="NCBI Taxonomy" id="1974509"/>
    <lineage>
        <taxon>Bacteria</taxon>
        <taxon>Candidatus Berkelbacteria</taxon>
    </lineage>
</organism>
<evidence type="ECO:0000256" key="4">
    <source>
        <dbReference type="ARBA" id="ARBA00022759"/>
    </source>
</evidence>
<dbReference type="SUPFAM" id="SSF54786">
    <property type="entry name" value="YcfA/nrd intein domain"/>
    <property type="match status" value="1"/>
</dbReference>
<dbReference type="GO" id="GO:0016787">
    <property type="term" value="F:hydrolase activity"/>
    <property type="evidence" value="ECO:0007669"/>
    <property type="project" value="UniProtKB-KW"/>
</dbReference>
<keyword evidence="7" id="KW-0346">Stress response</keyword>
<evidence type="ECO:0000256" key="7">
    <source>
        <dbReference type="ARBA" id="ARBA00023016"/>
    </source>
</evidence>
<comment type="similarity">
    <text evidence="1">Belongs to the HicA mRNA interferase family.</text>
</comment>
<evidence type="ECO:0000256" key="5">
    <source>
        <dbReference type="ARBA" id="ARBA00022801"/>
    </source>
</evidence>
<keyword evidence="6" id="KW-0694">RNA-binding</keyword>